<feature type="domain" description="Glycosyl hydrolase family 13 catalytic" evidence="2">
    <location>
        <begin position="14"/>
        <end position="397"/>
    </location>
</feature>
<dbReference type="InterPro" id="IPR006047">
    <property type="entry name" value="GH13_cat_dom"/>
</dbReference>
<dbReference type="OrthoDB" id="9805159at2"/>
<dbReference type="GO" id="GO:0009313">
    <property type="term" value="P:oligosaccharide catabolic process"/>
    <property type="evidence" value="ECO:0007669"/>
    <property type="project" value="TreeGrafter"/>
</dbReference>
<evidence type="ECO:0000256" key="1">
    <source>
        <dbReference type="ARBA" id="ARBA00008061"/>
    </source>
</evidence>
<dbReference type="SMART" id="SM00642">
    <property type="entry name" value="Aamy"/>
    <property type="match status" value="1"/>
</dbReference>
<dbReference type="SUPFAM" id="SSF51445">
    <property type="entry name" value="(Trans)glycosidases"/>
    <property type="match status" value="1"/>
</dbReference>
<accession>A0A2J0PD10</accession>
<dbReference type="PANTHER" id="PTHR10357">
    <property type="entry name" value="ALPHA-AMYLASE FAMILY MEMBER"/>
    <property type="match status" value="1"/>
</dbReference>
<dbReference type="GO" id="GO:0004556">
    <property type="term" value="F:alpha-amylase activity"/>
    <property type="evidence" value="ECO:0007669"/>
    <property type="project" value="TreeGrafter"/>
</dbReference>
<dbReference type="Gene3D" id="3.20.20.80">
    <property type="entry name" value="Glycosidases"/>
    <property type="match status" value="1"/>
</dbReference>
<dbReference type="Gene3D" id="3.90.400.10">
    <property type="entry name" value="Oligo-1,6-glucosidase, Domain 2"/>
    <property type="match status" value="1"/>
</dbReference>
<dbReference type="KEGG" id="eno:ECENHK_21210"/>
<organism evidence="3">
    <name type="scientific">Enterobacter kobei</name>
    <dbReference type="NCBI Taxonomy" id="208224"/>
    <lineage>
        <taxon>Bacteria</taxon>
        <taxon>Pseudomonadati</taxon>
        <taxon>Pseudomonadota</taxon>
        <taxon>Gammaproteobacteria</taxon>
        <taxon>Enterobacterales</taxon>
        <taxon>Enterobacteriaceae</taxon>
        <taxon>Enterobacter</taxon>
        <taxon>Enterobacter cloacae complex</taxon>
    </lineage>
</organism>
<evidence type="ECO:0000259" key="2">
    <source>
        <dbReference type="SMART" id="SM00642"/>
    </source>
</evidence>
<dbReference type="PANTHER" id="PTHR10357:SF179">
    <property type="entry name" value="NEUTRAL AND BASIC AMINO ACID TRANSPORT PROTEIN RBAT"/>
    <property type="match status" value="1"/>
</dbReference>
<dbReference type="Pfam" id="PF00128">
    <property type="entry name" value="Alpha-amylase"/>
    <property type="match status" value="1"/>
</dbReference>
<dbReference type="RefSeq" id="WP_014885627.1">
    <property type="nucleotide sequence ID" value="NC_018405.1"/>
</dbReference>
<dbReference type="EMBL" id="NEEU01000029">
    <property type="protein sequence ID" value="PJD67269.1"/>
    <property type="molecule type" value="Genomic_DNA"/>
</dbReference>
<comment type="caution">
    <text evidence="3">The sequence shown here is derived from an EMBL/GenBank/DDBJ whole genome shotgun (WGS) entry which is preliminary data.</text>
</comment>
<keyword evidence="3" id="KW-0378">Hydrolase</keyword>
<evidence type="ECO:0000313" key="3">
    <source>
        <dbReference type="EMBL" id="PJD67269.1"/>
    </source>
</evidence>
<proteinExistence type="inferred from homology"/>
<protein>
    <submittedName>
        <fullName evidence="3">Glucohydrolase</fullName>
    </submittedName>
</protein>
<dbReference type="InterPro" id="IPR017853">
    <property type="entry name" value="GH"/>
</dbReference>
<reference evidence="3 4" key="1">
    <citation type="journal article" date="2017" name="J. Antimicrob. Chemother.">
        <title>Characterization of the population structure, drug resistance mechanisms and plasmids of the community-associated Enterobacter cloacae complex in China.</title>
        <authorList>
            <person name="Zhou K."/>
            <person name="Yu W."/>
            <person name="Cao X."/>
            <person name="Shen P."/>
            <person name="Lu H."/>
            <person name="Luo Q."/>
            <person name="Rossen J.W.A."/>
            <person name="Xiao Y."/>
        </authorList>
    </citation>
    <scope>NUCLEOTIDE SEQUENCE [LARGE SCALE GENOMIC DNA]</scope>
    <source>
        <strain evidence="3">ECC1097</strain>
    </source>
</reference>
<evidence type="ECO:0000313" key="4">
    <source>
        <dbReference type="Proteomes" id="UP000230495"/>
    </source>
</evidence>
<name>A0A2J0PD10_9ENTR</name>
<gene>
    <name evidence="3" type="ORF">B9Q37_24035</name>
</gene>
<sequence length="527" mass="59339">MNKQPWWQACTCYQIYLPSFCDGNGDGLGDFPGLLSKVDYLSALGIGAIWITPFYPSPLVDNGYDISDYCAVDPRFGTLTDFRDVVHRCHEKGIRVIIDLVLNHVSSLHPWFQDAWNNPASRYRDYFLFSAHPNNWESFFSGSAWSPEPDTGEFYYHKFAPEQVDLNWANPAVEQEMLQVIDFWQAQGVDGFRFDVINFLSTRGIGPDNPEKAGVQQHEHDVNQPGLIGTLQRVCQHARQQGDVFLIGEIGSEERETLARYQAPSLMDVVFNFNIGSQKTFDAARLCDEINATLTLQSGLPTLFFSSHDMPRMISRFGEGPHDAARALAVLALQLTVRGVPFIFQGDELGMPDYVPQTVGQIFDIQGKTFYDTAMRQGCSAADALAQAIEHSRDGSRAPFLWCDAPFAGFSTSTPWMPVSQDYPLLNAEHQISTPGSLWRQYQTFIALRAAIGALQHGECSLLKRHKACVWFTRTTAQEQVWVAVNFGQPVQNPLWAIEADVLYGQNAQQLDKNQILIKRSVYEQTR</sequence>
<dbReference type="Proteomes" id="UP000230495">
    <property type="component" value="Unassembled WGS sequence"/>
</dbReference>
<comment type="similarity">
    <text evidence="1">Belongs to the glycosyl hydrolase 13 family.</text>
</comment>
<dbReference type="InterPro" id="IPR045857">
    <property type="entry name" value="O16G_dom_2"/>
</dbReference>
<dbReference type="AlphaFoldDB" id="A0A2J0PD10"/>